<dbReference type="HOGENOM" id="CLU_2461989_0_0_4"/>
<protein>
    <submittedName>
        <fullName evidence="1">Uncharacterized protein</fullName>
    </submittedName>
</protein>
<proteinExistence type="predicted"/>
<dbReference type="Proteomes" id="UP000004510">
    <property type="component" value="Unassembled WGS sequence"/>
</dbReference>
<dbReference type="EMBL" id="ADMS01000011">
    <property type="protein sequence ID" value="EFF78367.1"/>
    <property type="molecule type" value="Genomic_DNA"/>
</dbReference>
<name>D4X482_9BURK</name>
<gene>
    <name evidence="1" type="ORF">HMPREF0004_0279</name>
</gene>
<reference evidence="2" key="1">
    <citation type="submission" date="2010-03" db="EMBL/GenBank/DDBJ databases">
        <title>Complete sequence of Mobiluncus curtisii ATCC 43063.</title>
        <authorList>
            <person name="Muzny D."/>
            <person name="Qin X."/>
            <person name="Deng J."/>
            <person name="Jiang H."/>
            <person name="Liu Y."/>
            <person name="Qu J."/>
            <person name="Song X.-Z."/>
            <person name="Zhang L."/>
            <person name="Thornton R."/>
            <person name="Coyle M."/>
            <person name="Francisco L."/>
            <person name="Jackson L."/>
            <person name="Javaid M."/>
            <person name="Korchina V."/>
            <person name="Kovar C."/>
            <person name="Mata R."/>
            <person name="Mathew T."/>
            <person name="Ngo R."/>
            <person name="Nguyen L."/>
            <person name="Nguyen N."/>
            <person name="Okwuonu G."/>
            <person name="Ongeri F."/>
            <person name="Pham C."/>
            <person name="Simmons D."/>
            <person name="Wilczek-Boney K."/>
            <person name="Hale W."/>
            <person name="Jakkamsetti A."/>
            <person name="Pham P."/>
            <person name="Ruth R."/>
            <person name="San Lucas F."/>
            <person name="Warren J."/>
            <person name="Zhang J."/>
            <person name="Zhao Z."/>
            <person name="Zhou C."/>
            <person name="Zhu D."/>
            <person name="Lee S."/>
            <person name="Bess C."/>
            <person name="Blankenburg K."/>
            <person name="Forbes L."/>
            <person name="Fu Q."/>
            <person name="Gubbala S."/>
            <person name="Hirani K."/>
            <person name="Jayaseelan J.C."/>
            <person name="Lara F."/>
            <person name="Munidasa M."/>
            <person name="Palculict T."/>
            <person name="Patil S."/>
            <person name="Pu L.-L."/>
            <person name="Saada N."/>
            <person name="Tang L."/>
            <person name="Weissenberger G."/>
            <person name="Zhu Y."/>
            <person name="Hemphill L."/>
            <person name="Shang Y."/>
            <person name="Youmans B."/>
            <person name="Ayvaz T."/>
            <person name="Ross M."/>
            <person name="Santibanez J."/>
            <person name="Aqrawi P."/>
            <person name="Gross S."/>
            <person name="Joshi V."/>
            <person name="Fowler G."/>
            <person name="Nazareth L."/>
            <person name="Reid J."/>
            <person name="Worley K."/>
            <person name="Petrosino J."/>
            <person name="Highlander S."/>
            <person name="Gibbs R."/>
            <person name="Gibbs R."/>
        </authorList>
    </citation>
    <scope>NUCLEOTIDE SEQUENCE [LARGE SCALE GENOMIC DNA]</scope>
    <source>
        <strain evidence="2">ATCC 43553</strain>
    </source>
</reference>
<dbReference type="AlphaFoldDB" id="D4X482"/>
<organism evidence="1 2">
    <name type="scientific">Achromobacter piechaudii ATCC 43553</name>
    <dbReference type="NCBI Taxonomy" id="742159"/>
    <lineage>
        <taxon>Bacteria</taxon>
        <taxon>Pseudomonadati</taxon>
        <taxon>Pseudomonadota</taxon>
        <taxon>Betaproteobacteria</taxon>
        <taxon>Burkholderiales</taxon>
        <taxon>Alcaligenaceae</taxon>
        <taxon>Achromobacter</taxon>
    </lineage>
</organism>
<accession>D4X482</accession>
<evidence type="ECO:0000313" key="1">
    <source>
        <dbReference type="EMBL" id="EFF78367.1"/>
    </source>
</evidence>
<evidence type="ECO:0000313" key="2">
    <source>
        <dbReference type="Proteomes" id="UP000004510"/>
    </source>
</evidence>
<sequence>MNIISPWANKCPVGTQARHIRLGDVTVLVELGESREVEAISLDAEGNEVRCVELVLTSELTAIDPCRDLAPPRATAATILPFRASSPQ</sequence>
<comment type="caution">
    <text evidence="1">The sequence shown here is derived from an EMBL/GenBank/DDBJ whole genome shotgun (WGS) entry which is preliminary data.</text>
</comment>